<dbReference type="Proteomes" id="UP000077266">
    <property type="component" value="Unassembled WGS sequence"/>
</dbReference>
<dbReference type="STRING" id="1314781.A0A165HP51"/>
<feature type="region of interest" description="Disordered" evidence="1">
    <location>
        <begin position="258"/>
        <end position="286"/>
    </location>
</feature>
<sequence>MNERQGRTLVLCFDGTAGQFDGDNTNVVKMFSLLKKDEPDKQLVYYQPGVGTFAKPGILVPAFLWLAKMFDMAVACYLDEHVLGGYVFLMQNYLPGDRIVMFGFSRGAYTTRALAGMLHKVGLLPRDNLHQAPFAYAMYRRNDETGFAQSRKFKQAFSRDVEIDFIGLWDTVSSVGLLRPRRLPFTSSNSTVRTFRHALALDECRARFRPTLWSHTTPSADPTVGTGGRSPMRPQHLPLPGSAVDDHHGKQEIEKQFGLEREFDERSADDSDRWRAHAGSPTPSVTAGRRTDVLEVWFSGNHSDIGGGNVVDTQPHMLSNVPLHWMVREAVLAQTGLLFDRGALARLGMQLGAFALTSPTARPNVHLHRDRLDSGVGGLGISLGVPDTASPALSRSVSRESGAEVDHAAVANAFRPPRGPTSSSLQLNVFGDDALCPWRNELKQSPYWWGLELLPYEYWYQNTRYKWRKTMRPNMGRPRIIPGTCEDPPHVHLSVKQRMETEALLYTPQARWQGEPRWVF</sequence>
<reference evidence="3 4" key="1">
    <citation type="journal article" date="2016" name="Mol. Biol. Evol.">
        <title>Comparative Genomics of Early-Diverging Mushroom-Forming Fungi Provides Insights into the Origins of Lignocellulose Decay Capabilities.</title>
        <authorList>
            <person name="Nagy L.G."/>
            <person name="Riley R."/>
            <person name="Tritt A."/>
            <person name="Adam C."/>
            <person name="Daum C."/>
            <person name="Floudas D."/>
            <person name="Sun H."/>
            <person name="Yadav J.S."/>
            <person name="Pangilinan J."/>
            <person name="Larsson K.H."/>
            <person name="Matsuura K."/>
            <person name="Barry K."/>
            <person name="Labutti K."/>
            <person name="Kuo R."/>
            <person name="Ohm R.A."/>
            <person name="Bhattacharya S.S."/>
            <person name="Shirouzu T."/>
            <person name="Yoshinaga Y."/>
            <person name="Martin F.M."/>
            <person name="Grigoriev I.V."/>
            <person name="Hibbett D.S."/>
        </authorList>
    </citation>
    <scope>NUCLEOTIDE SEQUENCE [LARGE SCALE GENOMIC DNA]</scope>
    <source>
        <strain evidence="3 4">HHB12029</strain>
    </source>
</reference>
<organism evidence="3 4">
    <name type="scientific">Exidia glandulosa HHB12029</name>
    <dbReference type="NCBI Taxonomy" id="1314781"/>
    <lineage>
        <taxon>Eukaryota</taxon>
        <taxon>Fungi</taxon>
        <taxon>Dikarya</taxon>
        <taxon>Basidiomycota</taxon>
        <taxon>Agaricomycotina</taxon>
        <taxon>Agaricomycetes</taxon>
        <taxon>Auriculariales</taxon>
        <taxon>Exidiaceae</taxon>
        <taxon>Exidia</taxon>
    </lineage>
</organism>
<feature type="domain" description="T6SS Phospholipase effector Tle1-like catalytic" evidence="2">
    <location>
        <begin position="7"/>
        <end position="329"/>
    </location>
</feature>
<feature type="compositionally biased region" description="Basic and acidic residues" evidence="1">
    <location>
        <begin position="258"/>
        <end position="275"/>
    </location>
</feature>
<proteinExistence type="predicted"/>
<dbReference type="Pfam" id="PF09994">
    <property type="entry name" value="T6SS_Tle1-like_cat"/>
    <property type="match status" value="1"/>
</dbReference>
<dbReference type="PANTHER" id="PTHR33840:SF2">
    <property type="entry name" value="TLE1 PHOSPHOLIPASE DOMAIN-CONTAINING PROTEIN"/>
    <property type="match status" value="1"/>
</dbReference>
<dbReference type="InParanoid" id="A0A165HP51"/>
<evidence type="ECO:0000259" key="2">
    <source>
        <dbReference type="Pfam" id="PF09994"/>
    </source>
</evidence>
<keyword evidence="4" id="KW-1185">Reference proteome</keyword>
<accession>A0A165HP51</accession>
<feature type="region of interest" description="Disordered" evidence="1">
    <location>
        <begin position="213"/>
        <end position="246"/>
    </location>
</feature>
<dbReference type="AlphaFoldDB" id="A0A165HP51"/>
<evidence type="ECO:0000256" key="1">
    <source>
        <dbReference type="SAM" id="MobiDB-lite"/>
    </source>
</evidence>
<dbReference type="EMBL" id="KV426011">
    <property type="protein sequence ID" value="KZV92257.1"/>
    <property type="molecule type" value="Genomic_DNA"/>
</dbReference>
<evidence type="ECO:0000313" key="3">
    <source>
        <dbReference type="EMBL" id="KZV92257.1"/>
    </source>
</evidence>
<dbReference type="OrthoDB" id="3162439at2759"/>
<protein>
    <recommendedName>
        <fullName evidence="2">T6SS Phospholipase effector Tle1-like catalytic domain-containing protein</fullName>
    </recommendedName>
</protein>
<name>A0A165HP51_EXIGL</name>
<dbReference type="InterPro" id="IPR018712">
    <property type="entry name" value="Tle1-like_cat"/>
</dbReference>
<gene>
    <name evidence="3" type="ORF">EXIGLDRAFT_614640</name>
</gene>
<dbReference type="PANTHER" id="PTHR33840">
    <property type="match status" value="1"/>
</dbReference>
<evidence type="ECO:0000313" key="4">
    <source>
        <dbReference type="Proteomes" id="UP000077266"/>
    </source>
</evidence>